<dbReference type="AlphaFoldDB" id="A0A926IBF4"/>
<dbReference type="Proteomes" id="UP000660861">
    <property type="component" value="Unassembled WGS sequence"/>
</dbReference>
<dbReference type="EMBL" id="JACRTC010000002">
    <property type="protein sequence ID" value="MBC8570122.1"/>
    <property type="molecule type" value="Genomic_DNA"/>
</dbReference>
<keyword evidence="4 5" id="KW-0143">Chaperone</keyword>
<evidence type="ECO:0000256" key="2">
    <source>
        <dbReference type="ARBA" id="ARBA00022517"/>
    </source>
</evidence>
<comment type="domain">
    <text evidence="5">The PRC barrel domain binds ribosomal protein uS19.</text>
</comment>
<evidence type="ECO:0000313" key="9">
    <source>
        <dbReference type="Proteomes" id="UP000660861"/>
    </source>
</evidence>
<dbReference type="HAMAP" id="MF_00014">
    <property type="entry name" value="Ribosome_mat_RimM"/>
    <property type="match status" value="1"/>
</dbReference>
<dbReference type="InterPro" id="IPR056792">
    <property type="entry name" value="PRC_RimM"/>
</dbReference>
<gene>
    <name evidence="5 8" type="primary">rimM</name>
    <name evidence="8" type="ORF">H8709_04690</name>
</gene>
<dbReference type="Pfam" id="PF24986">
    <property type="entry name" value="PRC_RimM"/>
    <property type="match status" value="1"/>
</dbReference>
<sequence>MAGKKYLETGKIVTTHGIKGEVKVYPWCDAPEFLLDFDRLYLDKGKRAVEVEECRIHKNMAILKLKGVDTVEQAVSYRGKVLYVDRDEIELAEGEYFVQDLIGLTVRDADSGKEYGKITDVTETGANDVYHVAFPDGSVKLIPAIKDVVIRTNIDEGVMEIRPLRGLFDDED</sequence>
<dbReference type="GO" id="GO:0042274">
    <property type="term" value="P:ribosomal small subunit biogenesis"/>
    <property type="evidence" value="ECO:0007669"/>
    <property type="project" value="UniProtKB-UniRule"/>
</dbReference>
<keyword evidence="3 5" id="KW-0698">rRNA processing</keyword>
<comment type="similarity">
    <text evidence="5">Belongs to the RimM family.</text>
</comment>
<protein>
    <recommendedName>
        <fullName evidence="5">Ribosome maturation factor RimM</fullName>
    </recommendedName>
</protein>
<evidence type="ECO:0000259" key="6">
    <source>
        <dbReference type="Pfam" id="PF01782"/>
    </source>
</evidence>
<dbReference type="GO" id="GO:0005737">
    <property type="term" value="C:cytoplasm"/>
    <property type="evidence" value="ECO:0007669"/>
    <property type="project" value="UniProtKB-SubCell"/>
</dbReference>
<dbReference type="RefSeq" id="WP_262397211.1">
    <property type="nucleotide sequence ID" value="NZ_JACRTC010000002.1"/>
</dbReference>
<evidence type="ECO:0000256" key="4">
    <source>
        <dbReference type="ARBA" id="ARBA00023186"/>
    </source>
</evidence>
<dbReference type="NCBIfam" id="TIGR02273">
    <property type="entry name" value="16S_RimM"/>
    <property type="match status" value="1"/>
</dbReference>
<dbReference type="InterPro" id="IPR036976">
    <property type="entry name" value="RimM_N_sf"/>
</dbReference>
<keyword evidence="1 5" id="KW-0963">Cytoplasm</keyword>
<dbReference type="InterPro" id="IPR011961">
    <property type="entry name" value="RimM"/>
</dbReference>
<dbReference type="SUPFAM" id="SSF50447">
    <property type="entry name" value="Translation proteins"/>
    <property type="match status" value="1"/>
</dbReference>
<keyword evidence="2 5" id="KW-0690">Ribosome biogenesis</keyword>
<dbReference type="Gene3D" id="2.30.30.240">
    <property type="entry name" value="PRC-barrel domain"/>
    <property type="match status" value="1"/>
</dbReference>
<evidence type="ECO:0000256" key="1">
    <source>
        <dbReference type="ARBA" id="ARBA00022490"/>
    </source>
</evidence>
<evidence type="ECO:0000259" key="7">
    <source>
        <dbReference type="Pfam" id="PF24986"/>
    </source>
</evidence>
<dbReference type="InterPro" id="IPR009000">
    <property type="entry name" value="Transl_B-barrel_sf"/>
</dbReference>
<comment type="subcellular location">
    <subcellularLocation>
        <location evidence="5">Cytoplasm</location>
    </subcellularLocation>
</comment>
<dbReference type="GO" id="GO:0006364">
    <property type="term" value="P:rRNA processing"/>
    <property type="evidence" value="ECO:0007669"/>
    <property type="project" value="UniProtKB-UniRule"/>
</dbReference>
<dbReference type="GO" id="GO:0005840">
    <property type="term" value="C:ribosome"/>
    <property type="evidence" value="ECO:0007669"/>
    <property type="project" value="InterPro"/>
</dbReference>
<dbReference type="Pfam" id="PF01782">
    <property type="entry name" value="RimM"/>
    <property type="match status" value="1"/>
</dbReference>
<dbReference type="Gene3D" id="2.40.30.60">
    <property type="entry name" value="RimM"/>
    <property type="match status" value="1"/>
</dbReference>
<feature type="domain" description="Ribosome maturation factor RimM PRC barrel" evidence="7">
    <location>
        <begin position="99"/>
        <end position="161"/>
    </location>
</feature>
<name>A0A926IBF4_9FIRM</name>
<evidence type="ECO:0000256" key="3">
    <source>
        <dbReference type="ARBA" id="ARBA00022552"/>
    </source>
</evidence>
<proteinExistence type="inferred from homology"/>
<dbReference type="InterPro" id="IPR011033">
    <property type="entry name" value="PRC_barrel-like_sf"/>
</dbReference>
<feature type="domain" description="RimM N-terminal" evidence="6">
    <location>
        <begin position="9"/>
        <end position="88"/>
    </location>
</feature>
<comment type="function">
    <text evidence="5">An accessory protein needed during the final step in the assembly of 30S ribosomal subunit, possibly for assembly of the head region. Essential for efficient processing of 16S rRNA. May be needed both before and after RbfA during the maturation of 16S rRNA. It has affinity for free ribosomal 30S subunits but not for 70S ribosomes.</text>
</comment>
<comment type="subunit">
    <text evidence="5">Binds ribosomal protein uS19.</text>
</comment>
<reference evidence="8" key="1">
    <citation type="submission" date="2020-08" db="EMBL/GenBank/DDBJ databases">
        <title>Genome public.</title>
        <authorList>
            <person name="Liu C."/>
            <person name="Sun Q."/>
        </authorList>
    </citation>
    <scope>NUCLEOTIDE SEQUENCE</scope>
    <source>
        <strain evidence="8">NSJ-54</strain>
    </source>
</reference>
<evidence type="ECO:0000313" key="8">
    <source>
        <dbReference type="EMBL" id="MBC8570122.1"/>
    </source>
</evidence>
<dbReference type="InterPro" id="IPR002676">
    <property type="entry name" value="RimM_N"/>
</dbReference>
<organism evidence="8 9">
    <name type="scientific">Zongyangia hominis</name>
    <dbReference type="NCBI Taxonomy" id="2763677"/>
    <lineage>
        <taxon>Bacteria</taxon>
        <taxon>Bacillati</taxon>
        <taxon>Bacillota</taxon>
        <taxon>Clostridia</taxon>
        <taxon>Eubacteriales</taxon>
        <taxon>Oscillospiraceae</taxon>
        <taxon>Zongyangia</taxon>
    </lineage>
</organism>
<dbReference type="PANTHER" id="PTHR33692:SF1">
    <property type="entry name" value="RIBOSOME MATURATION FACTOR RIMM"/>
    <property type="match status" value="1"/>
</dbReference>
<evidence type="ECO:0000256" key="5">
    <source>
        <dbReference type="HAMAP-Rule" id="MF_00014"/>
    </source>
</evidence>
<dbReference type="GO" id="GO:0043022">
    <property type="term" value="F:ribosome binding"/>
    <property type="evidence" value="ECO:0007669"/>
    <property type="project" value="InterPro"/>
</dbReference>
<dbReference type="PANTHER" id="PTHR33692">
    <property type="entry name" value="RIBOSOME MATURATION FACTOR RIMM"/>
    <property type="match status" value="1"/>
</dbReference>
<dbReference type="SUPFAM" id="SSF50346">
    <property type="entry name" value="PRC-barrel domain"/>
    <property type="match status" value="1"/>
</dbReference>
<accession>A0A926IBF4</accession>
<comment type="caution">
    <text evidence="8">The sequence shown here is derived from an EMBL/GenBank/DDBJ whole genome shotgun (WGS) entry which is preliminary data.</text>
</comment>
<keyword evidence="9" id="KW-1185">Reference proteome</keyword>